<dbReference type="Proteomes" id="UP000556084">
    <property type="component" value="Unassembled WGS sequence"/>
</dbReference>
<protein>
    <submittedName>
        <fullName evidence="1">Uncharacterized protein</fullName>
    </submittedName>
</protein>
<sequence length="158" mass="17025">MHTLTTHWLAQASANPQATTTRWESGRTAPLLNGHRWDLVQLDFTLATAVVTHLKAHGHHIGPYLMSGAQHTMWWLLPLGTGYRLAGIAGVNVCPTDWPLLAPPPAKYLGDRVWVLPEPLAPGRRPGLTAPDDLRAALDAAHHRLAGKLAGKAAAPCP</sequence>
<name>A0A7W7PM51_9ACTN</name>
<dbReference type="RefSeq" id="WP_184350746.1">
    <property type="nucleotide sequence ID" value="NZ_JACHJH010000006.1"/>
</dbReference>
<accession>A0A7W7PM51</accession>
<dbReference type="AlphaFoldDB" id="A0A7W7PM51"/>
<proteinExistence type="predicted"/>
<organism evidence="1 2">
    <name type="scientific">Streptomyces olivoverticillatus</name>
    <dbReference type="NCBI Taxonomy" id="66427"/>
    <lineage>
        <taxon>Bacteria</taxon>
        <taxon>Bacillati</taxon>
        <taxon>Actinomycetota</taxon>
        <taxon>Actinomycetes</taxon>
        <taxon>Kitasatosporales</taxon>
        <taxon>Streptomycetaceae</taxon>
        <taxon>Streptomyces</taxon>
    </lineage>
</organism>
<evidence type="ECO:0000313" key="1">
    <source>
        <dbReference type="EMBL" id="MBB4894979.1"/>
    </source>
</evidence>
<reference evidence="1 2" key="1">
    <citation type="submission" date="2020-08" db="EMBL/GenBank/DDBJ databases">
        <title>Genomic Encyclopedia of Type Strains, Phase III (KMG-III): the genomes of soil and plant-associated and newly described type strains.</title>
        <authorList>
            <person name="Whitman W."/>
        </authorList>
    </citation>
    <scope>NUCLEOTIDE SEQUENCE [LARGE SCALE GENOMIC DNA]</scope>
    <source>
        <strain evidence="1 2">CECT 3266</strain>
    </source>
</reference>
<dbReference type="EMBL" id="JACHJH010000006">
    <property type="protein sequence ID" value="MBB4894979.1"/>
    <property type="molecule type" value="Genomic_DNA"/>
</dbReference>
<evidence type="ECO:0000313" key="2">
    <source>
        <dbReference type="Proteomes" id="UP000556084"/>
    </source>
</evidence>
<gene>
    <name evidence="1" type="ORF">FHS39_004046</name>
</gene>
<keyword evidence="2" id="KW-1185">Reference proteome</keyword>
<comment type="caution">
    <text evidence="1">The sequence shown here is derived from an EMBL/GenBank/DDBJ whole genome shotgun (WGS) entry which is preliminary data.</text>
</comment>